<sequence length="206" mass="22418">MAFNLEDYEPVEERLSKWWKENEDGRVATELISFSNGQYIVQAYLYRTYLDSVAYATGLAEEKITDRGVNATSALENCETSAIGRALANANYAAKGKRPSREEMTKVAFAAPNGLTVVPEVDAASLASTWEIYGDKKVKEPSPAAQAIALVQAELGAKPVLVAPKCQHGDMQRKIGINAKGEYSGWVCAANGAPRAEQCPAQWDKK</sequence>
<dbReference type="EMBL" id="LR797511">
    <property type="protein sequence ID" value="CAB4222332.1"/>
    <property type="molecule type" value="Genomic_DNA"/>
</dbReference>
<proteinExistence type="predicted"/>
<accession>A0A6J5T3E4</accession>
<name>A0A6J5T3E4_9CAUD</name>
<organism evidence="1">
    <name type="scientific">uncultured Caudovirales phage</name>
    <dbReference type="NCBI Taxonomy" id="2100421"/>
    <lineage>
        <taxon>Viruses</taxon>
        <taxon>Duplodnaviria</taxon>
        <taxon>Heunggongvirae</taxon>
        <taxon>Uroviricota</taxon>
        <taxon>Caudoviricetes</taxon>
        <taxon>Peduoviridae</taxon>
        <taxon>Maltschvirus</taxon>
        <taxon>Maltschvirus maltsch</taxon>
    </lineage>
</organism>
<protein>
    <submittedName>
        <fullName evidence="1">Uncharacterized protein</fullName>
    </submittedName>
</protein>
<evidence type="ECO:0000313" key="1">
    <source>
        <dbReference type="EMBL" id="CAB4222332.1"/>
    </source>
</evidence>
<gene>
    <name evidence="1" type="ORF">UFOVP1645_6</name>
</gene>
<reference evidence="1" key="1">
    <citation type="submission" date="2020-05" db="EMBL/GenBank/DDBJ databases">
        <authorList>
            <person name="Chiriac C."/>
            <person name="Salcher M."/>
            <person name="Ghai R."/>
            <person name="Kavagutti S V."/>
        </authorList>
    </citation>
    <scope>NUCLEOTIDE SEQUENCE</scope>
</reference>